<dbReference type="Proteomes" id="UP000030672">
    <property type="component" value="Unassembled WGS sequence"/>
</dbReference>
<dbReference type="PANTHER" id="PTHR45700">
    <property type="entry name" value="UBIQUITIN-PROTEIN LIGASE E3C"/>
    <property type="match status" value="1"/>
</dbReference>
<accession>A0A074VL38</accession>
<sequence length="1127" mass="127719">MAEGRQAMYQSFTGASRRPRQVNLSGKNANPFAASNPFGGPQSAVQNAHQDRQQRQKQRQELNAAKTIQRVWRGHNSRSQTRDGWRKQWDATDATNIDPIQRLNALLLFFSPSNHSDVQRLISFVHDHSLDTTASKHHLRLEKACLDALRQPEPQRAEDLLAILTFLATTIPHETANISIDYYTTLSRLDQSSLSNFQQAVAAPLASHLPAAYQGFAAAYLTTPLEQPALDHFAPLVDFRKLAQAISDLPSTTTLDTRRRLWLLAQFMYLKKDNVPASVYVPVVANLLSSLADVIAPEAPALDMTNKDYDRLVLATNPARVHLNSFLRDQLSRLVDRDAISSLIPRPPASSDTSVLDETSDSQLLASYALILLRIFPLRADDIRMWLYIGPRDQAYKEDTVPAIAYFWKGMRSTSIFANIHKDPRAAVDLLRAPKSSVSAWKPPGYEAEQSKRNEEWRVILIFLELFTFVLKIMDDEVFLGNSQDNNNSLPIEDLKDLTVFLKNLGFAMHFNSQEISESFETSLEPLSKANLSRHFGSNTDTTVSKPEAPPQTVSVAGTVGMSLDYVKGLVTGLLRSIYERDSRRNFLPKGHWLMTSRLDMTNFITAVVGEDERRQQLQRQADEDGEDDEPDTEFDEAEFISMTRSQRNYQRNNRHDSRVRYLQSVAPRLEILQNMPFMIPFETRVQIFREFVRLDMMSRRGGHTDPDLWRHRIAFASMGGPENELGRHHASIRRKNEFEDAFRQFYSLGDGLKEPIQITFLDEFGLQEAGIDGGGVTKEFLTSITTEAFNPEKLLFTENSQHSLYPNPNSVEAHKEMLRQSGYPDDMEEHRESVKDLLQRYEFLGRVVGKCLYEGILIDINFAAFFLTKWALFGGRGAAKRESGYRASVNDLRDLDEELYQGLMSLKHYPGEVADWGTYFAVNSTVTLPNGQSKTIEYELIPNGTDTLVDSRNRLIYISKVANYRLSLQSKRQTDAFLTGLSSIIQPSWLNMFNQQELQTLIGGAASSIDIADLRANTYYNGVYQIGDDGQEHPSVQLFWQTMLELPDAEKRKVLKFVTSTPRAPLLGFGSLNPRFTIRDSGDDEHRFPTASTCINLLKLPRYTSKEMLKEKLLYAVNSGAGFDLS</sequence>
<feature type="domain" description="HECT" evidence="7">
    <location>
        <begin position="753"/>
        <end position="1127"/>
    </location>
</feature>
<comment type="catalytic activity">
    <reaction evidence="1">
        <text>S-ubiquitinyl-[E2 ubiquitin-conjugating enzyme]-L-cysteine + [acceptor protein]-L-lysine = [E2 ubiquitin-conjugating enzyme]-L-cysteine + N(6)-ubiquitinyl-[acceptor protein]-L-lysine.</text>
        <dbReference type="EC" id="2.3.2.26"/>
    </reaction>
</comment>
<proteinExistence type="predicted"/>
<evidence type="ECO:0000256" key="2">
    <source>
        <dbReference type="ARBA" id="ARBA00012485"/>
    </source>
</evidence>
<feature type="active site" description="Glycyl thioester intermediate" evidence="5">
    <location>
        <position position="1095"/>
    </location>
</feature>
<protein>
    <recommendedName>
        <fullName evidence="2">HECT-type E3 ubiquitin transferase</fullName>
        <ecNumber evidence="2">2.3.2.26</ecNumber>
    </recommendedName>
</protein>
<dbReference type="GeneID" id="63922257"/>
<dbReference type="GO" id="GO:0000209">
    <property type="term" value="P:protein polyubiquitination"/>
    <property type="evidence" value="ECO:0007669"/>
    <property type="project" value="InterPro"/>
</dbReference>
<evidence type="ECO:0000256" key="4">
    <source>
        <dbReference type="ARBA" id="ARBA00022786"/>
    </source>
</evidence>
<keyword evidence="3" id="KW-0808">Transferase</keyword>
<dbReference type="SUPFAM" id="SSF56204">
    <property type="entry name" value="Hect, E3 ligase catalytic domain"/>
    <property type="match status" value="1"/>
</dbReference>
<gene>
    <name evidence="8" type="ORF">M437DRAFT_88672</name>
</gene>
<organism evidence="8 9">
    <name type="scientific">Aureobasidium melanogenum (strain CBS 110374)</name>
    <name type="common">Aureobasidium pullulans var. melanogenum</name>
    <dbReference type="NCBI Taxonomy" id="1043003"/>
    <lineage>
        <taxon>Eukaryota</taxon>
        <taxon>Fungi</taxon>
        <taxon>Dikarya</taxon>
        <taxon>Ascomycota</taxon>
        <taxon>Pezizomycotina</taxon>
        <taxon>Dothideomycetes</taxon>
        <taxon>Dothideomycetidae</taxon>
        <taxon>Dothideales</taxon>
        <taxon>Saccotheciaceae</taxon>
        <taxon>Aureobasidium</taxon>
    </lineage>
</organism>
<dbReference type="PROSITE" id="PS50237">
    <property type="entry name" value="HECT"/>
    <property type="match status" value="1"/>
</dbReference>
<dbReference type="PROSITE" id="PS50096">
    <property type="entry name" value="IQ"/>
    <property type="match status" value="1"/>
</dbReference>
<dbReference type="Gene3D" id="3.30.2160.10">
    <property type="entry name" value="Hect, E3 ligase catalytic domain"/>
    <property type="match status" value="1"/>
</dbReference>
<dbReference type="FunFam" id="3.30.2410.10:FF:000011">
    <property type="entry name" value="Putative Ubiquitin-protein ligase E3C"/>
    <property type="match status" value="1"/>
</dbReference>
<feature type="region of interest" description="Disordered" evidence="6">
    <location>
        <begin position="1"/>
        <end position="63"/>
    </location>
</feature>
<evidence type="ECO:0000256" key="5">
    <source>
        <dbReference type="PROSITE-ProRule" id="PRU00104"/>
    </source>
</evidence>
<keyword evidence="9" id="KW-1185">Reference proteome</keyword>
<dbReference type="GO" id="GO:0006511">
    <property type="term" value="P:ubiquitin-dependent protein catabolic process"/>
    <property type="evidence" value="ECO:0007669"/>
    <property type="project" value="TreeGrafter"/>
</dbReference>
<dbReference type="AlphaFoldDB" id="A0A074VL38"/>
<evidence type="ECO:0000313" key="8">
    <source>
        <dbReference type="EMBL" id="KEQ58362.1"/>
    </source>
</evidence>
<dbReference type="RefSeq" id="XP_040875385.1">
    <property type="nucleotide sequence ID" value="XM_041028884.1"/>
</dbReference>
<dbReference type="Gene3D" id="3.90.1750.10">
    <property type="entry name" value="Hect, E3 ligase catalytic domains"/>
    <property type="match status" value="1"/>
</dbReference>
<dbReference type="Pfam" id="PF00632">
    <property type="entry name" value="HECT"/>
    <property type="match status" value="1"/>
</dbReference>
<dbReference type="InterPro" id="IPR035983">
    <property type="entry name" value="Hect_E3_ubiquitin_ligase"/>
</dbReference>
<dbReference type="Gene3D" id="3.30.2410.10">
    <property type="entry name" value="Hect, E3 ligase catalytic domain"/>
    <property type="match status" value="1"/>
</dbReference>
<evidence type="ECO:0000256" key="3">
    <source>
        <dbReference type="ARBA" id="ARBA00022679"/>
    </source>
</evidence>
<dbReference type="PANTHER" id="PTHR45700:SF2">
    <property type="entry name" value="UBIQUITIN-PROTEIN LIGASE E3C"/>
    <property type="match status" value="1"/>
</dbReference>
<dbReference type="HOGENOM" id="CLU_002173_2_4_1"/>
<dbReference type="InterPro" id="IPR044611">
    <property type="entry name" value="E3A/B/C-like"/>
</dbReference>
<feature type="compositionally biased region" description="Acidic residues" evidence="6">
    <location>
        <begin position="624"/>
        <end position="634"/>
    </location>
</feature>
<evidence type="ECO:0000256" key="6">
    <source>
        <dbReference type="SAM" id="MobiDB-lite"/>
    </source>
</evidence>
<evidence type="ECO:0000259" key="7">
    <source>
        <dbReference type="PROSITE" id="PS50237"/>
    </source>
</evidence>
<dbReference type="SMART" id="SM00119">
    <property type="entry name" value="HECTc"/>
    <property type="match status" value="1"/>
</dbReference>
<feature type="region of interest" description="Disordered" evidence="6">
    <location>
        <begin position="614"/>
        <end position="634"/>
    </location>
</feature>
<feature type="compositionally biased region" description="Basic and acidic residues" evidence="6">
    <location>
        <begin position="49"/>
        <end position="60"/>
    </location>
</feature>
<keyword evidence="4 5" id="KW-0833">Ubl conjugation pathway</keyword>
<evidence type="ECO:0000256" key="1">
    <source>
        <dbReference type="ARBA" id="ARBA00000885"/>
    </source>
</evidence>
<reference evidence="8 9" key="1">
    <citation type="journal article" date="2014" name="BMC Genomics">
        <title>Genome sequencing of four Aureobasidium pullulans varieties: biotechnological potential, stress tolerance, and description of new species.</title>
        <authorList>
            <person name="Gostin Ar C."/>
            <person name="Ohm R.A."/>
            <person name="Kogej T."/>
            <person name="Sonjak S."/>
            <person name="Turk M."/>
            <person name="Zajc J."/>
            <person name="Zalar P."/>
            <person name="Grube M."/>
            <person name="Sun H."/>
            <person name="Han J."/>
            <person name="Sharma A."/>
            <person name="Chiniquy J."/>
            <person name="Ngan C.Y."/>
            <person name="Lipzen A."/>
            <person name="Barry K."/>
            <person name="Grigoriev I.V."/>
            <person name="Gunde-Cimerman N."/>
        </authorList>
    </citation>
    <scope>NUCLEOTIDE SEQUENCE [LARGE SCALE GENOMIC DNA]</scope>
    <source>
        <strain evidence="8 9">CBS 110374</strain>
    </source>
</reference>
<dbReference type="EMBL" id="KL584856">
    <property type="protein sequence ID" value="KEQ58362.1"/>
    <property type="molecule type" value="Genomic_DNA"/>
</dbReference>
<dbReference type="GO" id="GO:0061630">
    <property type="term" value="F:ubiquitin protein ligase activity"/>
    <property type="evidence" value="ECO:0007669"/>
    <property type="project" value="UniProtKB-EC"/>
</dbReference>
<evidence type="ECO:0000313" key="9">
    <source>
        <dbReference type="Proteomes" id="UP000030672"/>
    </source>
</evidence>
<dbReference type="CDD" id="cd00078">
    <property type="entry name" value="HECTc"/>
    <property type="match status" value="1"/>
</dbReference>
<name>A0A074VL38_AURM1</name>
<dbReference type="EC" id="2.3.2.26" evidence="2"/>
<dbReference type="STRING" id="1043003.A0A074VL38"/>
<dbReference type="InterPro" id="IPR000569">
    <property type="entry name" value="HECT_dom"/>
</dbReference>